<evidence type="ECO:0000313" key="8">
    <source>
        <dbReference type="EMBL" id="KAG0114052.1"/>
    </source>
</evidence>
<dbReference type="GO" id="GO:0006689">
    <property type="term" value="P:ganglioside catabolic process"/>
    <property type="evidence" value="ECO:0007669"/>
    <property type="project" value="TreeGrafter"/>
</dbReference>
<protein>
    <recommendedName>
        <fullName evidence="3">exo-alpha-sialidase</fullName>
        <ecNumber evidence="3">3.2.1.18</ecNumber>
    </recommendedName>
</protein>
<reference evidence="9" key="3">
    <citation type="submission" date="2022-01" db="EMBL/GenBank/DDBJ databases">
        <authorList>
            <person name="Rubenstein D.R."/>
        </authorList>
    </citation>
    <scope>NUCLEOTIDE SEQUENCE</scope>
    <source>
        <strain evidence="9">SS15</strain>
        <tissue evidence="9">Liver</tissue>
    </source>
</reference>
<proteinExistence type="inferred from homology"/>
<dbReference type="Proteomes" id="UP000618051">
    <property type="component" value="Unassembled WGS sequence"/>
</dbReference>
<dbReference type="EMBL" id="JADDUC010000351">
    <property type="protein sequence ID" value="KAG0114052.1"/>
    <property type="molecule type" value="Genomic_DNA"/>
</dbReference>
<evidence type="ECO:0000256" key="6">
    <source>
        <dbReference type="ARBA" id="ARBA00023295"/>
    </source>
</evidence>
<comment type="caution">
    <text evidence="8">The sequence shown here is derived from an EMBL/GenBank/DDBJ whole genome shotgun (WGS) entry which is preliminary data.</text>
</comment>
<keyword evidence="4" id="KW-0443">Lipid metabolism</keyword>
<dbReference type="AlphaFoldDB" id="A0A835NE83"/>
<keyword evidence="5" id="KW-0119">Carbohydrate metabolism</keyword>
<evidence type="ECO:0000256" key="4">
    <source>
        <dbReference type="ARBA" id="ARBA00022963"/>
    </source>
</evidence>
<gene>
    <name evidence="9" type="ORF">IHE44_0006011</name>
    <name evidence="8" type="ORF">IHE44_009129</name>
</gene>
<dbReference type="InterPro" id="IPR036278">
    <property type="entry name" value="Sialidase_sf"/>
</dbReference>
<comment type="catalytic activity">
    <reaction evidence="1">
        <text>Hydrolysis of alpha-(2-&gt;3)-, alpha-(2-&gt;6)-, alpha-(2-&gt;8)- glycosidic linkages of terminal sialic acid residues in oligosaccharides, glycoproteins, glycolipids, colominic acid and synthetic substrates.</text>
        <dbReference type="EC" id="3.2.1.18"/>
    </reaction>
</comment>
<dbReference type="GO" id="GO:0009313">
    <property type="term" value="P:oligosaccharide catabolic process"/>
    <property type="evidence" value="ECO:0007669"/>
    <property type="project" value="TreeGrafter"/>
</dbReference>
<dbReference type="Pfam" id="PF13088">
    <property type="entry name" value="BNR_2"/>
    <property type="match status" value="1"/>
</dbReference>
<dbReference type="EC" id="3.2.1.18" evidence="3"/>
<name>A0A835NE83_9PASS</name>
<dbReference type="GO" id="GO:0016020">
    <property type="term" value="C:membrane"/>
    <property type="evidence" value="ECO:0007669"/>
    <property type="project" value="TreeGrafter"/>
</dbReference>
<dbReference type="InterPro" id="IPR026856">
    <property type="entry name" value="Sialidase_fam"/>
</dbReference>
<keyword evidence="4" id="KW-0442">Lipid degradation</keyword>
<dbReference type="PANTHER" id="PTHR10628:SF23">
    <property type="entry name" value="SIALIDASE-3"/>
    <property type="match status" value="1"/>
</dbReference>
<accession>A0A835NE83</accession>
<dbReference type="GO" id="GO:0004308">
    <property type="term" value="F:exo-alpha-sialidase activity"/>
    <property type="evidence" value="ECO:0007669"/>
    <property type="project" value="UniProtKB-EC"/>
</dbReference>
<evidence type="ECO:0000313" key="10">
    <source>
        <dbReference type="Proteomes" id="UP000618051"/>
    </source>
</evidence>
<evidence type="ECO:0000256" key="3">
    <source>
        <dbReference type="ARBA" id="ARBA00012733"/>
    </source>
</evidence>
<feature type="domain" description="Sialidase" evidence="7">
    <location>
        <begin position="86"/>
        <end position="395"/>
    </location>
</feature>
<dbReference type="Gene3D" id="2.120.10.10">
    <property type="match status" value="1"/>
</dbReference>
<feature type="non-terminal residue" evidence="8">
    <location>
        <position position="1"/>
    </location>
</feature>
<organism evidence="8">
    <name type="scientific">Lamprotornis superbus</name>
    <dbReference type="NCBI Taxonomy" id="245042"/>
    <lineage>
        <taxon>Eukaryota</taxon>
        <taxon>Metazoa</taxon>
        <taxon>Chordata</taxon>
        <taxon>Craniata</taxon>
        <taxon>Vertebrata</taxon>
        <taxon>Euteleostomi</taxon>
        <taxon>Archelosauria</taxon>
        <taxon>Archosauria</taxon>
        <taxon>Dinosauria</taxon>
        <taxon>Saurischia</taxon>
        <taxon>Theropoda</taxon>
        <taxon>Coelurosauria</taxon>
        <taxon>Aves</taxon>
        <taxon>Neognathae</taxon>
        <taxon>Neoaves</taxon>
        <taxon>Telluraves</taxon>
        <taxon>Australaves</taxon>
        <taxon>Passeriformes</taxon>
        <taxon>Sturnidae</taxon>
        <taxon>Lamprotornis</taxon>
    </lineage>
</organism>
<dbReference type="GO" id="GO:0005737">
    <property type="term" value="C:cytoplasm"/>
    <property type="evidence" value="ECO:0007669"/>
    <property type="project" value="TreeGrafter"/>
</dbReference>
<reference evidence="8" key="1">
    <citation type="submission" date="2020-10" db="EMBL/GenBank/DDBJ databases">
        <title>Feather gene expression reveals the developmental basis of iridescence in African starlings.</title>
        <authorList>
            <person name="Rubenstein D.R."/>
        </authorList>
    </citation>
    <scope>NUCLEOTIDE SEQUENCE</scope>
    <source>
        <strain evidence="8">SS15</strain>
        <tissue evidence="8">Liver</tissue>
    </source>
</reference>
<keyword evidence="6" id="KW-0326">Glycosidase</keyword>
<sequence length="428" mass="46239">ATTCPKVSLRPYPPRIDHPLLLPVFNPLHLTFPPFQQQGDGGESPLPLPAPPGSPRIFSPETLFRQAGGITYRIPALLYIPPDDSFLAFAEKRSSARDEDAKYLVLRRGRRHGSSVEWGPVEELSALVLPRHRTMNPCPLYDARSGTVFLFCICVEQGKTERCQIWSGCSAARLCFASSADGGRGWSALRDVTGEAIGADLARWATFAVGPGHGVQLGSGRLVVPAYAYYVHGCLCGALRLPCFTRQHSLVFYSDDGGRRWHKGALLGGERTGECQVAEIPGGQQPLLYCSARTPRGCRAVALSTDQGLRFQRPAPCPALGEPPRGCQGSVVGFAAAEARTWLLYSHPTDRHGRRDLGLYVNPSPLDGAGWRRPWLLRAGPAGYSDLAVCPGGVFGCLFECGASSACEEIAFCLFTLDLSGDQDLKAS</sequence>
<evidence type="ECO:0000256" key="5">
    <source>
        <dbReference type="ARBA" id="ARBA00023277"/>
    </source>
</evidence>
<reference evidence="9 10" key="2">
    <citation type="journal article" date="2021" name="J. Hered.">
        <title>Feather Gene Expression Elucidates the Developmental Basis of Plumage Iridescence in African Starlings.</title>
        <authorList>
            <person name="Rubenstein D.R."/>
            <person name="Corvelo A."/>
            <person name="MacManes M.D."/>
            <person name="Maia R."/>
            <person name="Narzisi G."/>
            <person name="Rousaki A."/>
            <person name="Vandenabeele P."/>
            <person name="Shawkey M.D."/>
            <person name="Solomon J."/>
        </authorList>
    </citation>
    <scope>NUCLEOTIDE SEQUENCE [LARGE SCALE GENOMIC DNA]</scope>
    <source>
        <strain evidence="9">SS15</strain>
    </source>
</reference>
<evidence type="ECO:0000313" key="9">
    <source>
        <dbReference type="EMBL" id="KAI1242466.1"/>
    </source>
</evidence>
<evidence type="ECO:0000256" key="1">
    <source>
        <dbReference type="ARBA" id="ARBA00000427"/>
    </source>
</evidence>
<comment type="similarity">
    <text evidence="2">Belongs to the glycosyl hydrolase 33 family.</text>
</comment>
<evidence type="ECO:0000259" key="7">
    <source>
        <dbReference type="Pfam" id="PF13088"/>
    </source>
</evidence>
<evidence type="ECO:0000256" key="2">
    <source>
        <dbReference type="ARBA" id="ARBA00009348"/>
    </source>
</evidence>
<dbReference type="CDD" id="cd15482">
    <property type="entry name" value="Sialidase_non-viral"/>
    <property type="match status" value="1"/>
</dbReference>
<keyword evidence="10" id="KW-1185">Reference proteome</keyword>
<dbReference type="PANTHER" id="PTHR10628">
    <property type="entry name" value="SIALIDASE"/>
    <property type="match status" value="1"/>
</dbReference>
<dbReference type="EMBL" id="JADDUC020000002">
    <property type="protein sequence ID" value="KAI1242466.1"/>
    <property type="molecule type" value="Genomic_DNA"/>
</dbReference>
<dbReference type="OrthoDB" id="2739686at2759"/>
<keyword evidence="6" id="KW-0378">Hydrolase</keyword>
<dbReference type="SUPFAM" id="SSF50939">
    <property type="entry name" value="Sialidases"/>
    <property type="match status" value="1"/>
</dbReference>
<dbReference type="InterPro" id="IPR011040">
    <property type="entry name" value="Sialidase"/>
</dbReference>